<dbReference type="PROSITE" id="PS50195">
    <property type="entry name" value="PX"/>
    <property type="match status" value="1"/>
</dbReference>
<dbReference type="InterPro" id="IPR036871">
    <property type="entry name" value="PX_dom_sf"/>
</dbReference>
<feature type="compositionally biased region" description="Basic and acidic residues" evidence="1">
    <location>
        <begin position="483"/>
        <end position="492"/>
    </location>
</feature>
<feature type="compositionally biased region" description="Basic residues" evidence="1">
    <location>
        <begin position="454"/>
        <end position="463"/>
    </location>
</feature>
<evidence type="ECO:0000313" key="3">
    <source>
        <dbReference type="EMBL" id="KAJ3452894.1"/>
    </source>
</evidence>
<feature type="compositionally biased region" description="Low complexity" evidence="1">
    <location>
        <begin position="393"/>
        <end position="413"/>
    </location>
</feature>
<feature type="domain" description="PX" evidence="2">
    <location>
        <begin position="624"/>
        <end position="739"/>
    </location>
</feature>
<feature type="compositionally biased region" description="Acidic residues" evidence="1">
    <location>
        <begin position="535"/>
        <end position="550"/>
    </location>
</feature>
<dbReference type="Gene3D" id="3.30.1520.10">
    <property type="entry name" value="Phox-like domain"/>
    <property type="match status" value="1"/>
</dbReference>
<feature type="compositionally biased region" description="Basic and acidic residues" evidence="1">
    <location>
        <begin position="144"/>
        <end position="159"/>
    </location>
</feature>
<sequence>MEEKKKKEREEKERKEREEKEKQEREEKEKKEQEEKEKRKQETKKKETLQKKPKFNNAPMKPLPKIKKKTKNSVQAEKTKQDKPPKKPLPKVGKNKFIKPQNKPLSKKKDDQTKNMNQKKTKFPTAIKTQNTKQPSWVVKRKTQLKDEPPNKPLPKIEKQTTSNVQTEKKKMDWPPKKPLPKVGEDVIKQPPNKSLPKLPPTNENNNQKEKVTEEKNQNKLIKPPKKPLPKVGEDVLKQPPNKSLPKLPPTNDSNNQKEQKKSEKILPSKIKTNKKTEVENKKQANKNTETRKEGGRGRGSGRGRGRGRGRGGGGGRGGGRGRGRGFVYGGYQKQFQQRNVTAELNRLLGKNIPKDDDNTSDPENDQKKDEDIPVPKFQSNRENNEIKENENSSESKSGSGSESKSKSSNESSSESEKIVKKKKKKKTKKDNKIGRLGLNIKKIKVNKFNINKVKMKRKKKPKTKVDQNALGLDQMNKSQEVVLKKQMENTKRLPSQRRARGRNGRRPPTRRKPQLQKALDIKIEINPNGNENKNEDENDNSNENENENENENKKKKRKRKKKKGGRKRAFTVKGATSMVKNSRRKRKKKKGLDENKSGNLEEEKQKYRESQPNNKENDENNGPIYDIHFYTPQEIANGRKNETIYSIDFRFTKTKALNNIERNISDFLALRTLILKELPQYIIPIVPNKIKIGKKIKIDLNEQKKFLLKKFLVTISNHPVICHSRSYSQFFELANTTETEAPFADLKLETLPQEGVDGLNKSIKNFLKRDIEINPEFLEKKKNELSSFIKSTEKLSQTIQSLINLKYDHGELYSSFPKMMQQVIFCINETESNSELWLSFIESIDGISKIFIEKSINEYSKISSPFVEFLRQSYAMKDAFSYYSRVLNKMNKSIKDYENKKSKFEKLHQLKNPKEEKAKELMDSSNEFMQICKSDYKKSAKILSLELLRFNNFSILDYKKILLAYAKSQFNFQKSLLIIFQNFVDQNQKFLEQQNNEFDGKKAKKVNKNIKKTDLFQEELSKKIPKIKKKKNHESEN</sequence>
<evidence type="ECO:0000259" key="2">
    <source>
        <dbReference type="PROSITE" id="PS50195"/>
    </source>
</evidence>
<proteinExistence type="predicted"/>
<dbReference type="GO" id="GO:0035091">
    <property type="term" value="F:phosphatidylinositol binding"/>
    <property type="evidence" value="ECO:0007669"/>
    <property type="project" value="InterPro"/>
</dbReference>
<dbReference type="Pfam" id="PF09325">
    <property type="entry name" value="Vps5"/>
    <property type="match status" value="1"/>
</dbReference>
<dbReference type="SUPFAM" id="SSF64268">
    <property type="entry name" value="PX domain"/>
    <property type="match status" value="1"/>
</dbReference>
<evidence type="ECO:0000256" key="1">
    <source>
        <dbReference type="SAM" id="MobiDB-lite"/>
    </source>
</evidence>
<feature type="compositionally biased region" description="Gly residues" evidence="1">
    <location>
        <begin position="311"/>
        <end position="329"/>
    </location>
</feature>
<feature type="compositionally biased region" description="Basic residues" evidence="1">
    <location>
        <begin position="495"/>
        <end position="515"/>
    </location>
</feature>
<feature type="compositionally biased region" description="Basic residues" evidence="1">
    <location>
        <begin position="86"/>
        <end position="97"/>
    </location>
</feature>
<protein>
    <submittedName>
        <fullName evidence="3">Sorting nexin</fullName>
    </submittedName>
</protein>
<dbReference type="InterPro" id="IPR001683">
    <property type="entry name" value="PX_dom"/>
</dbReference>
<feature type="compositionally biased region" description="Basic residues" evidence="1">
    <location>
        <begin position="420"/>
        <end position="430"/>
    </location>
</feature>
<dbReference type="GO" id="GO:0005768">
    <property type="term" value="C:endosome"/>
    <property type="evidence" value="ECO:0007669"/>
    <property type="project" value="TreeGrafter"/>
</dbReference>
<dbReference type="PANTHER" id="PTHR10555">
    <property type="entry name" value="SORTING NEXIN"/>
    <property type="match status" value="1"/>
</dbReference>
<dbReference type="AlphaFoldDB" id="A0AAV8AFC1"/>
<feature type="compositionally biased region" description="Basic residues" evidence="1">
    <location>
        <begin position="582"/>
        <end position="591"/>
    </location>
</feature>
<feature type="compositionally biased region" description="Polar residues" evidence="1">
    <location>
        <begin position="334"/>
        <end position="343"/>
    </location>
</feature>
<feature type="compositionally biased region" description="Basic and acidic residues" evidence="1">
    <location>
        <begin position="275"/>
        <end position="297"/>
    </location>
</feature>
<dbReference type="Proteomes" id="UP001146793">
    <property type="component" value="Unassembled WGS sequence"/>
</dbReference>
<dbReference type="InterPro" id="IPR027267">
    <property type="entry name" value="AH/BAR_dom_sf"/>
</dbReference>
<feature type="compositionally biased region" description="Basic and acidic residues" evidence="1">
    <location>
        <begin position="167"/>
        <end position="176"/>
    </location>
</feature>
<reference evidence="3" key="1">
    <citation type="submission" date="2022-08" db="EMBL/GenBank/DDBJ databases">
        <title>Novel sulphate-reducing endosymbionts in the free-living metamonad Anaeramoeba.</title>
        <authorList>
            <person name="Jerlstrom-Hultqvist J."/>
            <person name="Cepicka I."/>
            <person name="Gallot-Lavallee L."/>
            <person name="Salas-Leiva D."/>
            <person name="Curtis B.A."/>
            <person name="Zahonova K."/>
            <person name="Pipaliya S."/>
            <person name="Dacks J."/>
            <person name="Roger A.J."/>
        </authorList>
    </citation>
    <scope>NUCLEOTIDE SEQUENCE</scope>
    <source>
        <strain evidence="3">Busselton2</strain>
    </source>
</reference>
<dbReference type="EMBL" id="JANTQA010000008">
    <property type="protein sequence ID" value="KAJ3452894.1"/>
    <property type="molecule type" value="Genomic_DNA"/>
</dbReference>
<gene>
    <name evidence="3" type="ORF">M0812_04673</name>
</gene>
<dbReference type="Pfam" id="PF00787">
    <property type="entry name" value="PX"/>
    <property type="match status" value="1"/>
</dbReference>
<feature type="region of interest" description="Disordered" evidence="1">
    <location>
        <begin position="453"/>
        <end position="625"/>
    </location>
</feature>
<dbReference type="InterPro" id="IPR015404">
    <property type="entry name" value="Vps5_C"/>
</dbReference>
<feature type="region of interest" description="Disordered" evidence="1">
    <location>
        <begin position="1"/>
        <end position="439"/>
    </location>
</feature>
<dbReference type="Gene3D" id="1.20.1270.60">
    <property type="entry name" value="Arfaptin homology (AH) domain/BAR domain"/>
    <property type="match status" value="1"/>
</dbReference>
<feature type="compositionally biased region" description="Basic and acidic residues" evidence="1">
    <location>
        <begin position="592"/>
        <end position="610"/>
    </location>
</feature>
<feature type="compositionally biased region" description="Basic and acidic residues" evidence="1">
    <location>
        <begin position="365"/>
        <end position="374"/>
    </location>
</feature>
<feature type="compositionally biased region" description="Basic and acidic residues" evidence="1">
    <location>
        <begin position="207"/>
        <end position="218"/>
    </location>
</feature>
<dbReference type="PANTHER" id="PTHR10555:SF170">
    <property type="entry name" value="FI18122P1"/>
    <property type="match status" value="1"/>
</dbReference>
<comment type="caution">
    <text evidence="3">The sequence shown here is derived from an EMBL/GenBank/DDBJ whole genome shotgun (WGS) entry which is preliminary data.</text>
</comment>
<name>A0AAV8AFC1_9EUKA</name>
<evidence type="ECO:0000313" key="4">
    <source>
        <dbReference type="Proteomes" id="UP001146793"/>
    </source>
</evidence>
<accession>A0AAV8AFC1</accession>
<feature type="compositionally biased region" description="Basic residues" evidence="1">
    <location>
        <begin position="300"/>
        <end position="310"/>
    </location>
</feature>
<organism evidence="3 4">
    <name type="scientific">Anaeramoeba flamelloides</name>
    <dbReference type="NCBI Taxonomy" id="1746091"/>
    <lineage>
        <taxon>Eukaryota</taxon>
        <taxon>Metamonada</taxon>
        <taxon>Anaeramoebidae</taxon>
        <taxon>Anaeramoeba</taxon>
    </lineage>
</organism>
<feature type="compositionally biased region" description="Basic and acidic residues" evidence="1">
    <location>
        <begin position="1"/>
        <end position="50"/>
    </location>
</feature>
<feature type="compositionally biased region" description="Basic and acidic residues" evidence="1">
    <location>
        <begin position="256"/>
        <end position="267"/>
    </location>
</feature>
<feature type="compositionally biased region" description="Basic residues" evidence="1">
    <location>
        <begin position="554"/>
        <end position="571"/>
    </location>
</feature>